<keyword evidence="4" id="KW-0804">Transcription</keyword>
<evidence type="ECO:0000256" key="2">
    <source>
        <dbReference type="ARBA" id="ARBA00023015"/>
    </source>
</evidence>
<proteinExistence type="inferred from homology"/>
<evidence type="ECO:0000256" key="4">
    <source>
        <dbReference type="ARBA" id="ARBA00023163"/>
    </source>
</evidence>
<evidence type="ECO:0000259" key="5">
    <source>
        <dbReference type="Pfam" id="PF04542"/>
    </source>
</evidence>
<dbReference type="InterPro" id="IPR013324">
    <property type="entry name" value="RNA_pol_sigma_r3/r4-like"/>
</dbReference>
<dbReference type="GO" id="GO:0006352">
    <property type="term" value="P:DNA-templated transcription initiation"/>
    <property type="evidence" value="ECO:0007669"/>
    <property type="project" value="InterPro"/>
</dbReference>
<evidence type="ECO:0000256" key="3">
    <source>
        <dbReference type="ARBA" id="ARBA00023082"/>
    </source>
</evidence>
<protein>
    <submittedName>
        <fullName evidence="6">RNA polymerase sigma factor</fullName>
    </submittedName>
</protein>
<dbReference type="InterPro" id="IPR014331">
    <property type="entry name" value="RNA_pol_sigma70_ECF_RHOBA"/>
</dbReference>
<dbReference type="Pfam" id="PF04542">
    <property type="entry name" value="Sigma70_r2"/>
    <property type="match status" value="1"/>
</dbReference>
<keyword evidence="3" id="KW-0731">Sigma factor</keyword>
<dbReference type="InterPro" id="IPR036388">
    <property type="entry name" value="WH-like_DNA-bd_sf"/>
</dbReference>
<dbReference type="Proteomes" id="UP000315750">
    <property type="component" value="Chromosome"/>
</dbReference>
<dbReference type="AlphaFoldDB" id="A0A518APP8"/>
<dbReference type="PANTHER" id="PTHR43133">
    <property type="entry name" value="RNA POLYMERASE ECF-TYPE SIGMA FACTO"/>
    <property type="match status" value="1"/>
</dbReference>
<dbReference type="Gene3D" id="1.10.1740.10">
    <property type="match status" value="1"/>
</dbReference>
<dbReference type="Gene3D" id="1.10.10.10">
    <property type="entry name" value="Winged helix-like DNA-binding domain superfamily/Winged helix DNA-binding domain"/>
    <property type="match status" value="1"/>
</dbReference>
<comment type="similarity">
    <text evidence="1">Belongs to the sigma-70 factor family. ECF subfamily.</text>
</comment>
<dbReference type="InterPro" id="IPR014284">
    <property type="entry name" value="RNA_pol_sigma-70_dom"/>
</dbReference>
<dbReference type="InterPro" id="IPR039425">
    <property type="entry name" value="RNA_pol_sigma-70-like"/>
</dbReference>
<dbReference type="PANTHER" id="PTHR43133:SF51">
    <property type="entry name" value="RNA POLYMERASE SIGMA FACTOR"/>
    <property type="match status" value="1"/>
</dbReference>
<keyword evidence="2" id="KW-0805">Transcription regulation</keyword>
<organism evidence="6 7">
    <name type="scientific">Aeoliella mucimassa</name>
    <dbReference type="NCBI Taxonomy" id="2527972"/>
    <lineage>
        <taxon>Bacteria</taxon>
        <taxon>Pseudomonadati</taxon>
        <taxon>Planctomycetota</taxon>
        <taxon>Planctomycetia</taxon>
        <taxon>Pirellulales</taxon>
        <taxon>Lacipirellulaceae</taxon>
        <taxon>Aeoliella</taxon>
    </lineage>
</organism>
<feature type="domain" description="RNA polymerase sigma-70 region 2" evidence="5">
    <location>
        <begin position="44"/>
        <end position="104"/>
    </location>
</feature>
<dbReference type="SUPFAM" id="SSF88659">
    <property type="entry name" value="Sigma3 and sigma4 domains of RNA polymerase sigma factors"/>
    <property type="match status" value="1"/>
</dbReference>
<reference evidence="6 7" key="1">
    <citation type="submission" date="2019-02" db="EMBL/GenBank/DDBJ databases">
        <title>Deep-cultivation of Planctomycetes and their phenomic and genomic characterization uncovers novel biology.</title>
        <authorList>
            <person name="Wiegand S."/>
            <person name="Jogler M."/>
            <person name="Boedeker C."/>
            <person name="Pinto D."/>
            <person name="Vollmers J."/>
            <person name="Rivas-Marin E."/>
            <person name="Kohn T."/>
            <person name="Peeters S.H."/>
            <person name="Heuer A."/>
            <person name="Rast P."/>
            <person name="Oberbeckmann S."/>
            <person name="Bunk B."/>
            <person name="Jeske O."/>
            <person name="Meyerdierks A."/>
            <person name="Storesund J.E."/>
            <person name="Kallscheuer N."/>
            <person name="Luecker S."/>
            <person name="Lage O.M."/>
            <person name="Pohl T."/>
            <person name="Merkel B.J."/>
            <person name="Hornburger P."/>
            <person name="Mueller R.-W."/>
            <person name="Bruemmer F."/>
            <person name="Labrenz M."/>
            <person name="Spormann A.M."/>
            <person name="Op den Camp H."/>
            <person name="Overmann J."/>
            <person name="Amann R."/>
            <person name="Jetten M.S.M."/>
            <person name="Mascher T."/>
            <person name="Medema M.H."/>
            <person name="Devos D.P."/>
            <person name="Kaster A.-K."/>
            <person name="Ovreas L."/>
            <person name="Rohde M."/>
            <person name="Galperin M.Y."/>
            <person name="Jogler C."/>
        </authorList>
    </citation>
    <scope>NUCLEOTIDE SEQUENCE [LARGE SCALE GENOMIC DNA]</scope>
    <source>
        <strain evidence="6 7">Pan181</strain>
    </source>
</reference>
<dbReference type="NCBIfam" id="TIGR02989">
    <property type="entry name" value="Sig-70_gvs1"/>
    <property type="match status" value="1"/>
</dbReference>
<dbReference type="SUPFAM" id="SSF88946">
    <property type="entry name" value="Sigma2 domain of RNA polymerase sigma factors"/>
    <property type="match status" value="1"/>
</dbReference>
<sequence length="202" mass="23051">MGFSGERALSRRFRLLAADVESALNIGNMSSSDDEFVAILTAKQSALRTFIVSLIPHQVDADDVLQEVNMALWRKREVYDRSQPFMPWAIRFASIHIRSHRSRAANSRLWFSEEAMHQLTEDSIRGDVQLGARGHSSLQGCVDRLVGPQRELIEDRYRNELTVKQIAAKTQRPASTVYKILGKSLQLLRDCIERSQRQLDGR</sequence>
<evidence type="ECO:0000313" key="7">
    <source>
        <dbReference type="Proteomes" id="UP000315750"/>
    </source>
</evidence>
<dbReference type="KEGG" id="amuc:Pan181_29060"/>
<dbReference type="OrthoDB" id="6383365at2"/>
<dbReference type="GO" id="GO:0016987">
    <property type="term" value="F:sigma factor activity"/>
    <property type="evidence" value="ECO:0007669"/>
    <property type="project" value="UniProtKB-KW"/>
</dbReference>
<dbReference type="InterPro" id="IPR007627">
    <property type="entry name" value="RNA_pol_sigma70_r2"/>
</dbReference>
<evidence type="ECO:0000313" key="6">
    <source>
        <dbReference type="EMBL" id="QDU56696.1"/>
    </source>
</evidence>
<dbReference type="NCBIfam" id="TIGR02937">
    <property type="entry name" value="sigma70-ECF"/>
    <property type="match status" value="1"/>
</dbReference>
<accession>A0A518APP8</accession>
<evidence type="ECO:0000256" key="1">
    <source>
        <dbReference type="ARBA" id="ARBA00010641"/>
    </source>
</evidence>
<dbReference type="EMBL" id="CP036278">
    <property type="protein sequence ID" value="QDU56696.1"/>
    <property type="molecule type" value="Genomic_DNA"/>
</dbReference>
<dbReference type="InterPro" id="IPR013325">
    <property type="entry name" value="RNA_pol_sigma_r2"/>
</dbReference>
<name>A0A518APP8_9BACT</name>
<gene>
    <name evidence="6" type="ORF">Pan181_29060</name>
</gene>
<keyword evidence="7" id="KW-1185">Reference proteome</keyword>